<reference evidence="2" key="1">
    <citation type="submission" date="2016-10" db="EMBL/GenBank/DDBJ databases">
        <authorList>
            <person name="Varghese N."/>
            <person name="Submissions S."/>
        </authorList>
    </citation>
    <scope>NUCLEOTIDE SEQUENCE [LARGE SCALE GENOMIC DNA]</scope>
    <source>
        <strain evidence="2">DSM 22703</strain>
    </source>
</reference>
<proteinExistence type="predicted"/>
<dbReference type="Pfam" id="PF15869">
    <property type="entry name" value="TolB_like"/>
    <property type="match status" value="1"/>
</dbReference>
<dbReference type="SUPFAM" id="SSF50969">
    <property type="entry name" value="YVTN repeat-like/Quinoprotein amine dehydrogenase"/>
    <property type="match status" value="1"/>
</dbReference>
<evidence type="ECO:0000313" key="1">
    <source>
        <dbReference type="EMBL" id="SDA91508.1"/>
    </source>
</evidence>
<dbReference type="Proteomes" id="UP000198756">
    <property type="component" value="Unassembled WGS sequence"/>
</dbReference>
<dbReference type="PROSITE" id="PS51257">
    <property type="entry name" value="PROKAR_LIPOPROTEIN"/>
    <property type="match status" value="1"/>
</dbReference>
<keyword evidence="2" id="KW-1185">Reference proteome</keyword>
<evidence type="ECO:0000313" key="2">
    <source>
        <dbReference type="Proteomes" id="UP000198756"/>
    </source>
</evidence>
<dbReference type="STRING" id="279824.SAMN03080617_03424"/>
<accession>A0A1G5Z9D2</accession>
<gene>
    <name evidence="1" type="ORF">SAMN03080617_03424</name>
</gene>
<protein>
    <submittedName>
        <fullName evidence="1">TolB-like 6-blade propeller-like</fullName>
    </submittedName>
</protein>
<sequence>MNRSLLIFVFTAFFGACTEKKEKLVELDLKGKKMVYKELLNPDKVRVNGNNLYVLESPSMDAMASPIHVIETRNNTYLKSFGTIGFGPGEISDASSIEFGSNDSSFYIYSSIDKKISEFSFSNTDLAKHQVKQKGDFFKAYSVLRSGDSTFLGLTVDSPSRLVEFSASGDSLAGYGDLENFSERTDLDYFNLSQMNMGWFASNTSRTHFVIANLFSNKIEIFDRDKLTFDRFYLSPKEYMKFDLIAESSGYSVHWDLSSPYHFRDVVVTEDRIFALYGGISEAKIQTESDIAKTVYVFSFAGEIIAKYSLDRSVKSIAVNKDLSKIYGISTDSDPGIVEFELPKSSKLNS</sequence>
<organism evidence="1 2">
    <name type="scientific">Algoriphagus alkaliphilus</name>
    <dbReference type="NCBI Taxonomy" id="279824"/>
    <lineage>
        <taxon>Bacteria</taxon>
        <taxon>Pseudomonadati</taxon>
        <taxon>Bacteroidota</taxon>
        <taxon>Cytophagia</taxon>
        <taxon>Cytophagales</taxon>
        <taxon>Cyclobacteriaceae</taxon>
        <taxon>Algoriphagus</taxon>
    </lineage>
</organism>
<dbReference type="AlphaFoldDB" id="A0A1G5Z9D2"/>
<dbReference type="EMBL" id="FMXE01000029">
    <property type="protein sequence ID" value="SDA91508.1"/>
    <property type="molecule type" value="Genomic_DNA"/>
</dbReference>
<dbReference type="InterPro" id="IPR011044">
    <property type="entry name" value="Quino_amine_DH_bsu"/>
</dbReference>
<dbReference type="RefSeq" id="WP_175454261.1">
    <property type="nucleotide sequence ID" value="NZ_FMXE01000029.1"/>
</dbReference>
<name>A0A1G5Z9D2_9BACT</name>